<dbReference type="InterPro" id="IPR033655">
    <property type="entry name" value="TGS_RelA/SpoT"/>
</dbReference>
<evidence type="ECO:0000313" key="10">
    <source>
        <dbReference type="Proteomes" id="UP000635983"/>
    </source>
</evidence>
<dbReference type="NCBIfam" id="NF008124">
    <property type="entry name" value="PRK10872.1"/>
    <property type="match status" value="1"/>
</dbReference>
<evidence type="ECO:0000256" key="6">
    <source>
        <dbReference type="RuleBase" id="RU003847"/>
    </source>
</evidence>
<dbReference type="EMBL" id="BMPO01000003">
    <property type="protein sequence ID" value="GGJ90702.1"/>
    <property type="molecule type" value="Genomic_DNA"/>
</dbReference>
<dbReference type="InterPro" id="IPR012676">
    <property type="entry name" value="TGS-like"/>
</dbReference>
<reference evidence="9" key="2">
    <citation type="submission" date="2020-09" db="EMBL/GenBank/DDBJ databases">
        <authorList>
            <person name="Sun Q."/>
            <person name="Ohkuma M."/>
        </authorList>
    </citation>
    <scope>NUCLEOTIDE SEQUENCE</scope>
    <source>
        <strain evidence="9">JCM 30078</strain>
    </source>
</reference>
<dbReference type="PROSITE" id="PS51880">
    <property type="entry name" value="TGS"/>
    <property type="match status" value="1"/>
</dbReference>
<dbReference type="GO" id="GO:0015949">
    <property type="term" value="P:nucleobase-containing small molecule interconversion"/>
    <property type="evidence" value="ECO:0007669"/>
    <property type="project" value="UniProtKB-ARBA"/>
</dbReference>
<sequence length="747" mass="83637">MVQVRAHQPINTDGSINLEAWLDHVVSLDPLLDRASLGAACEFARGVEQQANAAQNLWVEGTSSFQTGLEIAEILADLRLDQDSLVAAVIYRAVREGKTDLVEVHKRFGDTVAKLVEGVLRMAAISASLNPRQSLVLGTQAQVENLRKMLVAMVDDVRVALIKLAERTCAIRAVKTADDEKRNRVAREVFDIYAPLAHRLGIGHIKWELEDLSFRYLEPEQYKQIAKLLHERRLDREQYINSVMQQLKDELTATGIKSDISGRAKHIYSIWRKMRRKGLEFSQIYDVRAVRVLVPEMRDCYTALGIVHTLWRHIPKEFDDYIANPKENGYRSLHTAVIGPEGKVLEVQIRTHAMHEEAELGVCAHWRYKGTDVKSGSSHYEEKISWLRQVLEWHEELGDIGGLADQLRVDIEPDRVYVFTPDGHAIDLPKGATPLDFAYRVHTEVGHNCRGAKINGRIVPLNYTLQTGEQVEIITGKHSGPSRDWLNPNLGYVSTSRARAKIVHWFKLQARDQNVAAGKTLLERELSRLALPPVDYEKLAEKANLRTGEDMFAALGAGDLRLAQLVNQAQQLVEPDRADEQIELIPKRPSSKPGGRRGDVQIQGVGNLLTQIAGCCQPLPGDPIVGYITLGRGVTIHRQDCATVLQLSGREPERMIQVSWGPVPVSTYPVDILIKAYDRSGLLRDVSQVLLNERINVLAVNTRSNKDDNTASMSLTIEIPGLDALGRLLARVSQLPNIIEARRNRTA</sequence>
<dbReference type="Pfam" id="PF02824">
    <property type="entry name" value="TGS"/>
    <property type="match status" value="1"/>
</dbReference>
<dbReference type="RefSeq" id="WP_188982602.1">
    <property type="nucleotide sequence ID" value="NZ_BMPO01000003.1"/>
</dbReference>
<comment type="function">
    <text evidence="6">In eubacteria ppGpp (guanosine 3'-diphosphate 5'-diphosphate) is a mediator of the stringent response that coordinates a variety of cellular activities in response to changes in nutritional abundance.</text>
</comment>
<comment type="pathway">
    <text evidence="2">Purine metabolism.</text>
</comment>
<dbReference type="PANTHER" id="PTHR21262">
    <property type="entry name" value="GUANOSINE-3',5'-BIS DIPHOSPHATE 3'-PYROPHOSPHOHYDROLASE"/>
    <property type="match status" value="1"/>
</dbReference>
<dbReference type="Pfam" id="PF04607">
    <property type="entry name" value="RelA_SpoT"/>
    <property type="match status" value="1"/>
</dbReference>
<dbReference type="InterPro" id="IPR012675">
    <property type="entry name" value="Beta-grasp_dom_sf"/>
</dbReference>
<dbReference type="InterPro" id="IPR002912">
    <property type="entry name" value="ACT_dom"/>
</dbReference>
<dbReference type="Gene3D" id="1.10.3210.10">
    <property type="entry name" value="Hypothetical protein af1432"/>
    <property type="match status" value="1"/>
</dbReference>
<dbReference type="GO" id="GO:0015969">
    <property type="term" value="P:guanosine tetraphosphate metabolic process"/>
    <property type="evidence" value="ECO:0007669"/>
    <property type="project" value="InterPro"/>
</dbReference>
<feature type="domain" description="TGS" evidence="8">
    <location>
        <begin position="414"/>
        <end position="475"/>
    </location>
</feature>
<dbReference type="SUPFAM" id="SSF55021">
    <property type="entry name" value="ACT-like"/>
    <property type="match status" value="1"/>
</dbReference>
<dbReference type="Gene3D" id="3.30.70.260">
    <property type="match status" value="1"/>
</dbReference>
<dbReference type="CDD" id="cd04876">
    <property type="entry name" value="ACT_RelA-SpoT"/>
    <property type="match status" value="1"/>
</dbReference>
<dbReference type="InterPro" id="IPR004095">
    <property type="entry name" value="TGS"/>
</dbReference>
<proteinExistence type="inferred from homology"/>
<dbReference type="FunFam" id="3.30.460.10:FF:000001">
    <property type="entry name" value="GTP pyrophosphokinase RelA"/>
    <property type="match status" value="1"/>
</dbReference>
<organism evidence="9 10">
    <name type="scientific">Pseudomonas matsuisoli</name>
    <dbReference type="NCBI Taxonomy" id="1515666"/>
    <lineage>
        <taxon>Bacteria</taxon>
        <taxon>Pseudomonadati</taxon>
        <taxon>Pseudomonadota</taxon>
        <taxon>Gammaproteobacteria</taxon>
        <taxon>Pseudomonadales</taxon>
        <taxon>Pseudomonadaceae</taxon>
        <taxon>Pseudomonas</taxon>
    </lineage>
</organism>
<dbReference type="CDD" id="cd01668">
    <property type="entry name" value="TGS_RSH"/>
    <property type="match status" value="1"/>
</dbReference>
<keyword evidence="10" id="KW-1185">Reference proteome</keyword>
<protein>
    <recommendedName>
        <fullName evidence="1">GTP pyrophosphokinase</fullName>
    </recommendedName>
    <alternativeName>
        <fullName evidence="4">(p)ppGpp synthase</fullName>
    </alternativeName>
    <alternativeName>
        <fullName evidence="3">ATP:GTP 3'-pyrophosphotransferase</fullName>
    </alternativeName>
    <alternativeName>
        <fullName evidence="5">ppGpp synthase I</fullName>
    </alternativeName>
</protein>
<reference evidence="9" key="1">
    <citation type="journal article" date="2014" name="Int. J. Syst. Evol. Microbiol.">
        <title>Complete genome sequence of Corynebacterium casei LMG S-19264T (=DSM 44701T), isolated from a smear-ripened cheese.</title>
        <authorList>
            <consortium name="US DOE Joint Genome Institute (JGI-PGF)"/>
            <person name="Walter F."/>
            <person name="Albersmeier A."/>
            <person name="Kalinowski J."/>
            <person name="Ruckert C."/>
        </authorList>
    </citation>
    <scope>NUCLEOTIDE SEQUENCE</scope>
    <source>
        <strain evidence="9">JCM 30078</strain>
    </source>
</reference>
<evidence type="ECO:0000256" key="3">
    <source>
        <dbReference type="ARBA" id="ARBA00029754"/>
    </source>
</evidence>
<dbReference type="Proteomes" id="UP000635983">
    <property type="component" value="Unassembled WGS sequence"/>
</dbReference>
<evidence type="ECO:0000256" key="1">
    <source>
        <dbReference type="ARBA" id="ARBA00019852"/>
    </source>
</evidence>
<dbReference type="FunFam" id="3.10.20.30:FF:000002">
    <property type="entry name" value="GTP pyrophosphokinase (RelA/SpoT)"/>
    <property type="match status" value="1"/>
</dbReference>
<feature type="domain" description="ACT" evidence="7">
    <location>
        <begin position="671"/>
        <end position="747"/>
    </location>
</feature>
<name>A0A917PSZ5_9PSED</name>
<dbReference type="SUPFAM" id="SSF109604">
    <property type="entry name" value="HD-domain/PDEase-like"/>
    <property type="match status" value="1"/>
</dbReference>
<dbReference type="Pfam" id="PF19296">
    <property type="entry name" value="RelA_AH_RIS"/>
    <property type="match status" value="1"/>
</dbReference>
<dbReference type="GO" id="GO:0042594">
    <property type="term" value="P:response to starvation"/>
    <property type="evidence" value="ECO:0007669"/>
    <property type="project" value="TreeGrafter"/>
</dbReference>
<dbReference type="NCBIfam" id="TIGR00691">
    <property type="entry name" value="spoT_relA"/>
    <property type="match status" value="1"/>
</dbReference>
<dbReference type="InterPro" id="IPR007685">
    <property type="entry name" value="RelA_SpoT"/>
</dbReference>
<dbReference type="Pfam" id="PF13328">
    <property type="entry name" value="HD_4"/>
    <property type="match status" value="1"/>
</dbReference>
<dbReference type="PANTHER" id="PTHR21262:SF31">
    <property type="entry name" value="GTP PYROPHOSPHOKINASE"/>
    <property type="match status" value="1"/>
</dbReference>
<dbReference type="Pfam" id="PF13291">
    <property type="entry name" value="ACT_4"/>
    <property type="match status" value="1"/>
</dbReference>
<dbReference type="InterPro" id="IPR045600">
    <property type="entry name" value="RelA/SpoT_AH_RIS"/>
</dbReference>
<dbReference type="InterPro" id="IPR004811">
    <property type="entry name" value="RelA/Spo_fam"/>
</dbReference>
<comment type="similarity">
    <text evidence="6">Belongs to the relA/spoT family.</text>
</comment>
<evidence type="ECO:0000256" key="2">
    <source>
        <dbReference type="ARBA" id="ARBA00025704"/>
    </source>
</evidence>
<dbReference type="GO" id="GO:0008893">
    <property type="term" value="F:guanosine-3',5'-bis(diphosphate) 3'-diphosphatase activity"/>
    <property type="evidence" value="ECO:0007669"/>
    <property type="project" value="TreeGrafter"/>
</dbReference>
<dbReference type="Gene3D" id="3.30.460.10">
    <property type="entry name" value="Beta Polymerase, domain 2"/>
    <property type="match status" value="1"/>
</dbReference>
<dbReference type="InterPro" id="IPR043519">
    <property type="entry name" value="NT_sf"/>
</dbReference>
<evidence type="ECO:0000259" key="8">
    <source>
        <dbReference type="PROSITE" id="PS51880"/>
    </source>
</evidence>
<accession>A0A917PSZ5</accession>
<dbReference type="SUPFAM" id="SSF81301">
    <property type="entry name" value="Nucleotidyltransferase"/>
    <property type="match status" value="1"/>
</dbReference>
<comment type="caution">
    <text evidence="9">The sequence shown here is derived from an EMBL/GenBank/DDBJ whole genome shotgun (WGS) entry which is preliminary data.</text>
</comment>
<dbReference type="Gene3D" id="3.10.20.30">
    <property type="match status" value="1"/>
</dbReference>
<evidence type="ECO:0000256" key="5">
    <source>
        <dbReference type="ARBA" id="ARBA00033308"/>
    </source>
</evidence>
<dbReference type="InterPro" id="IPR045865">
    <property type="entry name" value="ACT-like_dom_sf"/>
</dbReference>
<dbReference type="AlphaFoldDB" id="A0A917PSZ5"/>
<evidence type="ECO:0000256" key="4">
    <source>
        <dbReference type="ARBA" id="ARBA00032407"/>
    </source>
</evidence>
<evidence type="ECO:0000259" key="7">
    <source>
        <dbReference type="PROSITE" id="PS51671"/>
    </source>
</evidence>
<dbReference type="CDD" id="cd05399">
    <property type="entry name" value="NT_Rel-Spo_like"/>
    <property type="match status" value="1"/>
</dbReference>
<dbReference type="SUPFAM" id="SSF81271">
    <property type="entry name" value="TGS-like"/>
    <property type="match status" value="1"/>
</dbReference>
<gene>
    <name evidence="9" type="primary">relA</name>
    <name evidence="9" type="ORF">GCM10009304_15540</name>
</gene>
<evidence type="ECO:0000313" key="9">
    <source>
        <dbReference type="EMBL" id="GGJ90702.1"/>
    </source>
</evidence>
<dbReference type="SMART" id="SM00954">
    <property type="entry name" value="RelA_SpoT"/>
    <property type="match status" value="1"/>
</dbReference>
<dbReference type="PROSITE" id="PS51671">
    <property type="entry name" value="ACT"/>
    <property type="match status" value="1"/>
</dbReference>
<dbReference type="GO" id="GO:0005886">
    <property type="term" value="C:plasma membrane"/>
    <property type="evidence" value="ECO:0007669"/>
    <property type="project" value="TreeGrafter"/>
</dbReference>
<dbReference type="GO" id="GO:0008728">
    <property type="term" value="F:GTP diphosphokinase activity"/>
    <property type="evidence" value="ECO:0007669"/>
    <property type="project" value="TreeGrafter"/>
</dbReference>